<name>A0A0G4JUJ1_9GAMM</name>
<reference evidence="3" key="1">
    <citation type="submission" date="2015-01" db="EMBL/GenBank/DDBJ databases">
        <authorList>
            <person name="Paterson Steve"/>
        </authorList>
    </citation>
    <scope>NUCLEOTIDE SEQUENCE [LARGE SCALE GENOMIC DNA]</scope>
    <source>
        <strain evidence="3">OBR1</strain>
    </source>
</reference>
<dbReference type="InterPro" id="IPR007569">
    <property type="entry name" value="DUF559"/>
</dbReference>
<accession>A0A0G4JUJ1</accession>
<keyword evidence="2" id="KW-0489">Methyltransferase</keyword>
<dbReference type="Proteomes" id="UP000044377">
    <property type="component" value="Unassembled WGS sequence"/>
</dbReference>
<keyword evidence="2" id="KW-0808">Transferase</keyword>
<dbReference type="InterPro" id="IPR011335">
    <property type="entry name" value="Restrct_endonuc-II-like"/>
</dbReference>
<dbReference type="PANTHER" id="PTHR38590:SF1">
    <property type="entry name" value="BLL0828 PROTEIN"/>
    <property type="match status" value="1"/>
</dbReference>
<dbReference type="SUPFAM" id="SSF52980">
    <property type="entry name" value="Restriction endonuclease-like"/>
    <property type="match status" value="1"/>
</dbReference>
<evidence type="ECO:0000259" key="1">
    <source>
        <dbReference type="Pfam" id="PF04480"/>
    </source>
</evidence>
<keyword evidence="3" id="KW-1185">Reference proteome</keyword>
<dbReference type="AlphaFoldDB" id="A0A0G4JUJ1"/>
<dbReference type="CDD" id="cd01038">
    <property type="entry name" value="Endonuclease_DUF559"/>
    <property type="match status" value="1"/>
</dbReference>
<dbReference type="GO" id="GO:0008168">
    <property type="term" value="F:methyltransferase activity"/>
    <property type="evidence" value="ECO:0007669"/>
    <property type="project" value="UniProtKB-KW"/>
</dbReference>
<organism evidence="2 3">
    <name type="scientific">Brenneria goodwinii</name>
    <dbReference type="NCBI Taxonomy" id="1109412"/>
    <lineage>
        <taxon>Bacteria</taxon>
        <taxon>Pseudomonadati</taxon>
        <taxon>Pseudomonadota</taxon>
        <taxon>Gammaproteobacteria</taxon>
        <taxon>Enterobacterales</taxon>
        <taxon>Pectobacteriaceae</taxon>
        <taxon>Brenneria</taxon>
    </lineage>
</organism>
<protein>
    <submittedName>
        <fullName evidence="2">DNA methylase, putative</fullName>
    </submittedName>
</protein>
<evidence type="ECO:0000313" key="2">
    <source>
        <dbReference type="EMBL" id="CPR16329.1"/>
    </source>
</evidence>
<feature type="domain" description="DUF559" evidence="1">
    <location>
        <begin position="1"/>
        <end position="100"/>
    </location>
</feature>
<gene>
    <name evidence="2" type="ORF">BN1221_02012</name>
</gene>
<dbReference type="Gene3D" id="3.40.960.10">
    <property type="entry name" value="VSR Endonuclease"/>
    <property type="match status" value="1"/>
</dbReference>
<sequence length="106" mass="12297">MRKNPTEPERRLWESIRHRQLGAKFRRQHGIGIYIVDFYCSECDLVIEIDGDSHFTAEGITHDSLRDDYMRSLGLSVLRIPNTDIMNNLDGVLMMISNMLASSKRK</sequence>
<dbReference type="PANTHER" id="PTHR38590">
    <property type="entry name" value="BLL0828 PROTEIN"/>
    <property type="match status" value="1"/>
</dbReference>
<dbReference type="GO" id="GO:0032259">
    <property type="term" value="P:methylation"/>
    <property type="evidence" value="ECO:0007669"/>
    <property type="project" value="UniProtKB-KW"/>
</dbReference>
<dbReference type="EMBL" id="CGIG01000001">
    <property type="protein sequence ID" value="CPR16329.1"/>
    <property type="molecule type" value="Genomic_DNA"/>
</dbReference>
<dbReference type="InterPro" id="IPR047216">
    <property type="entry name" value="Endonuclease_DUF559_bact"/>
</dbReference>
<proteinExistence type="predicted"/>
<evidence type="ECO:0000313" key="3">
    <source>
        <dbReference type="Proteomes" id="UP000044377"/>
    </source>
</evidence>
<dbReference type="STRING" id="1109412.BN1221_02012"/>
<dbReference type="Pfam" id="PF04480">
    <property type="entry name" value="DUF559"/>
    <property type="match status" value="1"/>
</dbReference>